<name>A0A5M8QEG4_9BACT</name>
<evidence type="ECO:0000313" key="5">
    <source>
        <dbReference type="Proteomes" id="UP001570846"/>
    </source>
</evidence>
<protein>
    <submittedName>
        <fullName evidence="2">Uncharacterized protein</fullName>
    </submittedName>
</protein>
<reference evidence="2 4" key="1">
    <citation type="submission" date="2019-07" db="EMBL/GenBank/DDBJ databases">
        <authorList>
            <person name="Qu J.-H."/>
        </authorList>
    </citation>
    <scope>NUCLEOTIDE SEQUENCE [LARGE SCALE GENOMIC DNA]</scope>
    <source>
        <strain evidence="2 4">MDT1-10-3</strain>
    </source>
</reference>
<dbReference type="Proteomes" id="UP001570846">
    <property type="component" value="Unassembled WGS sequence"/>
</dbReference>
<evidence type="ECO:0000256" key="1">
    <source>
        <dbReference type="SAM" id="Phobius"/>
    </source>
</evidence>
<keyword evidence="1" id="KW-0812">Transmembrane</keyword>
<dbReference type="EMBL" id="JBGOGF010000010">
    <property type="protein sequence ID" value="MFA1773127.1"/>
    <property type="molecule type" value="Genomic_DNA"/>
</dbReference>
<gene>
    <name evidence="3" type="ORF">ACD591_17640</name>
    <name evidence="2" type="ORF">FOE74_09365</name>
</gene>
<organism evidence="2 4">
    <name type="scientific">Rufibacter glacialis</name>
    <dbReference type="NCBI Taxonomy" id="1259555"/>
    <lineage>
        <taxon>Bacteria</taxon>
        <taxon>Pseudomonadati</taxon>
        <taxon>Bacteroidota</taxon>
        <taxon>Cytophagia</taxon>
        <taxon>Cytophagales</taxon>
        <taxon>Hymenobacteraceae</taxon>
        <taxon>Rufibacter</taxon>
    </lineage>
</organism>
<evidence type="ECO:0000313" key="3">
    <source>
        <dbReference type="EMBL" id="MFA1773127.1"/>
    </source>
</evidence>
<sequence length="77" mass="8303">MLVWLEHLSGILVGLLNPVCANRLFVVVVVVVVGGGGLFVPFIKVSLVEFGQPQGIAPLLVCLSNLFSCYKKPFSPY</sequence>
<reference evidence="3 5" key="3">
    <citation type="submission" date="2024-08" db="EMBL/GenBank/DDBJ databases">
        <authorList>
            <person name="Wei W."/>
        </authorList>
    </citation>
    <scope>NUCLEOTIDE SEQUENCE [LARGE SCALE GENOMIC DNA]</scope>
    <source>
        <strain evidence="3 5">XU2</strain>
    </source>
</reference>
<dbReference type="EMBL" id="VKKZ01000020">
    <property type="protein sequence ID" value="KAA6434399.1"/>
    <property type="molecule type" value="Genomic_DNA"/>
</dbReference>
<proteinExistence type="predicted"/>
<reference evidence="2 4" key="2">
    <citation type="submission" date="2019-09" db="EMBL/GenBank/DDBJ databases">
        <title>A bacterium isolated from glacier soil.</title>
        <authorList>
            <person name="Liu Q."/>
        </authorList>
    </citation>
    <scope>NUCLEOTIDE SEQUENCE [LARGE SCALE GENOMIC DNA]</scope>
    <source>
        <strain evidence="2 4">MDT1-10-3</strain>
    </source>
</reference>
<accession>A0A5M8QEG4</accession>
<evidence type="ECO:0000313" key="2">
    <source>
        <dbReference type="EMBL" id="KAA6434399.1"/>
    </source>
</evidence>
<keyword evidence="5" id="KW-1185">Reference proteome</keyword>
<keyword evidence="1" id="KW-1133">Transmembrane helix</keyword>
<evidence type="ECO:0000313" key="4">
    <source>
        <dbReference type="Proteomes" id="UP000323866"/>
    </source>
</evidence>
<dbReference type="Proteomes" id="UP000323866">
    <property type="component" value="Unassembled WGS sequence"/>
</dbReference>
<dbReference type="AlphaFoldDB" id="A0A5M8QEG4"/>
<keyword evidence="1" id="KW-0472">Membrane</keyword>
<feature type="transmembrane region" description="Helical" evidence="1">
    <location>
        <begin position="24"/>
        <end position="43"/>
    </location>
</feature>
<comment type="caution">
    <text evidence="2">The sequence shown here is derived from an EMBL/GenBank/DDBJ whole genome shotgun (WGS) entry which is preliminary data.</text>
</comment>
<dbReference type="RefSeq" id="WP_149098342.1">
    <property type="nucleotide sequence ID" value="NZ_BMMG01000003.1"/>
</dbReference>